<evidence type="ECO:0000256" key="1">
    <source>
        <dbReference type="SAM" id="Phobius"/>
    </source>
</evidence>
<accession>A0A7K1G9B1</accession>
<feature type="transmembrane region" description="Helical" evidence="1">
    <location>
        <begin position="368"/>
        <end position="387"/>
    </location>
</feature>
<feature type="transmembrane region" description="Helical" evidence="1">
    <location>
        <begin position="56"/>
        <end position="77"/>
    </location>
</feature>
<dbReference type="Proteomes" id="UP000447545">
    <property type="component" value="Unassembled WGS sequence"/>
</dbReference>
<dbReference type="PANTHER" id="PTHR34473">
    <property type="entry name" value="UPF0699 TRANSMEMBRANE PROTEIN YDBS"/>
    <property type="match status" value="1"/>
</dbReference>
<dbReference type="PIRSF" id="PIRSF026631">
    <property type="entry name" value="UCP026631"/>
    <property type="match status" value="1"/>
</dbReference>
<gene>
    <name evidence="3" type="ORF">F1003_02360</name>
</gene>
<dbReference type="PANTHER" id="PTHR34473:SF2">
    <property type="entry name" value="UPF0699 TRANSMEMBRANE PROTEIN YDBT"/>
    <property type="match status" value="1"/>
</dbReference>
<evidence type="ECO:0000259" key="2">
    <source>
        <dbReference type="Pfam" id="PF03703"/>
    </source>
</evidence>
<feature type="transmembrane region" description="Helical" evidence="1">
    <location>
        <begin position="393"/>
        <end position="411"/>
    </location>
</feature>
<evidence type="ECO:0000313" key="3">
    <source>
        <dbReference type="EMBL" id="MTE25763.1"/>
    </source>
</evidence>
<dbReference type="AlphaFoldDB" id="A0A7K1G9B1"/>
<name>A0A7K1G9B1_9FLAO</name>
<dbReference type="InterPro" id="IPR005182">
    <property type="entry name" value="YdbS-like_PH"/>
</dbReference>
<feature type="domain" description="YdbS-like PH" evidence="2">
    <location>
        <begin position="76"/>
        <end position="153"/>
    </location>
</feature>
<keyword evidence="1" id="KW-1133">Transmembrane helix</keyword>
<organism evidence="3 4">
    <name type="scientific">Winogradskyella ouciana</name>
    <dbReference type="NCBI Taxonomy" id="2608631"/>
    <lineage>
        <taxon>Bacteria</taxon>
        <taxon>Pseudomonadati</taxon>
        <taxon>Bacteroidota</taxon>
        <taxon>Flavobacteriia</taxon>
        <taxon>Flavobacteriales</taxon>
        <taxon>Flavobacteriaceae</taxon>
        <taxon>Winogradskyella</taxon>
    </lineage>
</organism>
<comment type="caution">
    <text evidence="3">The sequence shown here is derived from an EMBL/GenBank/DDBJ whole genome shotgun (WGS) entry which is preliminary data.</text>
</comment>
<sequence>MDNVDFSQPMRQSSKGILVIFGFNLFQFFKKFFVALLAIGFSLMRKKSLMGVTTTTISLFFVGLLIIILVVAILKYLNFKFHLTKNDFHLSRGIINKDNTIIPKSKIQNVYIKQNFLQQIINVVSVNIETAGDKKSEIEISALDRPTALLLKDKLFNKDSINLQQVDEQPIQPSQVYFKISMKRLLLAGLSQNHLRSFGIIAAFVIGLYYQFRDFIENLNLSDQVEDFITLDEAMIANLLLTNLIILFFVLLISVLFSIVKLIIVNFNLQVIEHQKTVEINKGLFNKVSLILTPSRIQNLIIKTNRVKRYFGLHTLYVKQTMVNQKQQKNFNIIALERPQVDYLIEKLIDNYSFNGDRYKPRPYYMRILALRMLIFTSAINLLATLFFGYEALWANCIVVPIATLFVYISYKKAYYIISEDFVTLGSGFVDTVTNILEIHKIQAVKLRQSIFQKRRKIASVIIFTASKSVTIPYVNESEAKSIYDYLLFRVESQANDWM</sequence>
<keyword evidence="1" id="KW-0472">Membrane</keyword>
<protein>
    <submittedName>
        <fullName evidence="3">PH domain-containing protein</fullName>
    </submittedName>
</protein>
<dbReference type="InterPro" id="IPR014529">
    <property type="entry name" value="UCP026631"/>
</dbReference>
<reference evidence="3 4" key="1">
    <citation type="submission" date="2019-11" db="EMBL/GenBank/DDBJ databases">
        <title>Winogradskyella ouciana sp. nov., isolated from the hadal seawater of the Mariana Trench.</title>
        <authorList>
            <person name="Liu R."/>
        </authorList>
    </citation>
    <scope>NUCLEOTIDE SEQUENCE [LARGE SCALE GENOMIC DNA]</scope>
    <source>
        <strain evidence="3 4">ZXX205</strain>
    </source>
</reference>
<feature type="transmembrane region" description="Helical" evidence="1">
    <location>
        <begin position="193"/>
        <end position="212"/>
    </location>
</feature>
<dbReference type="EMBL" id="WJYA01000002">
    <property type="protein sequence ID" value="MTE25763.1"/>
    <property type="molecule type" value="Genomic_DNA"/>
</dbReference>
<feature type="domain" description="YdbS-like PH" evidence="2">
    <location>
        <begin position="411"/>
        <end position="487"/>
    </location>
</feature>
<dbReference type="RefSeq" id="WP_155087594.1">
    <property type="nucleotide sequence ID" value="NZ_WJYA01000002.1"/>
</dbReference>
<keyword evidence="4" id="KW-1185">Reference proteome</keyword>
<keyword evidence="1" id="KW-0812">Transmembrane</keyword>
<dbReference type="Pfam" id="PF03703">
    <property type="entry name" value="bPH_2"/>
    <property type="match status" value="2"/>
</dbReference>
<proteinExistence type="predicted"/>
<evidence type="ECO:0000313" key="4">
    <source>
        <dbReference type="Proteomes" id="UP000447545"/>
    </source>
</evidence>
<feature type="transmembrane region" description="Helical" evidence="1">
    <location>
        <begin position="244"/>
        <end position="267"/>
    </location>
</feature>
<feature type="transmembrane region" description="Helical" evidence="1">
    <location>
        <begin position="17"/>
        <end position="44"/>
    </location>
</feature>